<dbReference type="FunFam" id="3.40.50.2020:FF:000007">
    <property type="entry name" value="Ribose-phosphate pyrophosphokinase"/>
    <property type="match status" value="1"/>
</dbReference>
<accession>A0A2S9SRZ8</accession>
<evidence type="ECO:0000256" key="3">
    <source>
        <dbReference type="ARBA" id="ARBA00022723"/>
    </source>
</evidence>
<dbReference type="PANTHER" id="PTHR10210:SF41">
    <property type="entry name" value="RIBOSE-PHOSPHATE PYROPHOSPHOKINASE 1, CHLOROPLASTIC"/>
    <property type="match status" value="1"/>
</dbReference>
<dbReference type="NCBIfam" id="TIGR01251">
    <property type="entry name" value="ribP_PPkin"/>
    <property type="match status" value="1"/>
</dbReference>
<evidence type="ECO:0000256" key="5">
    <source>
        <dbReference type="ARBA" id="ARBA00022741"/>
    </source>
</evidence>
<dbReference type="GO" id="GO:0000287">
    <property type="term" value="F:magnesium ion binding"/>
    <property type="evidence" value="ECO:0007669"/>
    <property type="project" value="UniProtKB-UniRule"/>
</dbReference>
<dbReference type="RefSeq" id="WP_105908534.1">
    <property type="nucleotide sequence ID" value="NZ_JAMXER010000002.1"/>
</dbReference>
<dbReference type="GO" id="GO:0004749">
    <property type="term" value="F:ribose phosphate diphosphokinase activity"/>
    <property type="evidence" value="ECO:0007669"/>
    <property type="project" value="UniProtKB-UniRule"/>
</dbReference>
<gene>
    <name evidence="10" type="primary">prs</name>
    <name evidence="12" type="ORF">CJ669_02385</name>
</gene>
<dbReference type="GO" id="GO:0006164">
    <property type="term" value="P:purine nucleotide biosynthetic process"/>
    <property type="evidence" value="ECO:0007669"/>
    <property type="project" value="TreeGrafter"/>
</dbReference>
<dbReference type="GO" id="GO:0006015">
    <property type="term" value="P:5-phosphoribose 1-diphosphate biosynthetic process"/>
    <property type="evidence" value="ECO:0007669"/>
    <property type="project" value="UniProtKB-UniRule"/>
</dbReference>
<name>A0A2S9SRZ8_9BACT</name>
<feature type="active site" evidence="10">
    <location>
        <position position="192"/>
    </location>
</feature>
<keyword evidence="8 10" id="KW-0460">Magnesium</keyword>
<feature type="binding site" evidence="10">
    <location>
        <position position="169"/>
    </location>
    <ligand>
        <name>Mg(2+)</name>
        <dbReference type="ChEBI" id="CHEBI:18420"/>
    </ligand>
</feature>
<dbReference type="EMBL" id="NXGJ01000001">
    <property type="protein sequence ID" value="PRM89361.1"/>
    <property type="molecule type" value="Genomic_DNA"/>
</dbReference>
<evidence type="ECO:0000256" key="2">
    <source>
        <dbReference type="ARBA" id="ARBA00022679"/>
    </source>
</evidence>
<organism evidence="12 13">
    <name type="scientific">Aliarcobacter cryaerophilus</name>
    <dbReference type="NCBI Taxonomy" id="28198"/>
    <lineage>
        <taxon>Bacteria</taxon>
        <taxon>Pseudomonadati</taxon>
        <taxon>Campylobacterota</taxon>
        <taxon>Epsilonproteobacteria</taxon>
        <taxon>Campylobacterales</taxon>
        <taxon>Arcobacteraceae</taxon>
        <taxon>Aliarcobacter</taxon>
    </lineage>
</organism>
<evidence type="ECO:0000256" key="8">
    <source>
        <dbReference type="ARBA" id="ARBA00022842"/>
    </source>
</evidence>
<dbReference type="Gene3D" id="3.40.50.2020">
    <property type="match status" value="2"/>
</dbReference>
<comment type="function">
    <text evidence="10">Involved in the biosynthesis of the central metabolite phospho-alpha-D-ribosyl-1-pyrophosphate (PRPP) via the transfer of pyrophosphoryl group from ATP to 1-hydroxyl of ribose-5-phosphate (Rib-5-P).</text>
</comment>
<feature type="binding site" evidence="10">
    <location>
        <position position="218"/>
    </location>
    <ligand>
        <name>D-ribose 5-phosphate</name>
        <dbReference type="ChEBI" id="CHEBI:78346"/>
    </ligand>
</feature>
<evidence type="ECO:0000256" key="4">
    <source>
        <dbReference type="ARBA" id="ARBA00022727"/>
    </source>
</evidence>
<feature type="binding site" evidence="10">
    <location>
        <begin position="222"/>
        <end position="226"/>
    </location>
    <ligand>
        <name>D-ribose 5-phosphate</name>
        <dbReference type="ChEBI" id="CHEBI:78346"/>
    </ligand>
</feature>
<dbReference type="Proteomes" id="UP000239065">
    <property type="component" value="Unassembled WGS sequence"/>
</dbReference>
<dbReference type="InterPro" id="IPR029099">
    <property type="entry name" value="Pribosyltran_N"/>
</dbReference>
<dbReference type="HAMAP" id="MF_00583_B">
    <property type="entry name" value="RibP_PPkinase_B"/>
    <property type="match status" value="1"/>
</dbReference>
<comment type="catalytic activity">
    <reaction evidence="9 10">
        <text>D-ribose 5-phosphate + ATP = 5-phospho-alpha-D-ribose 1-diphosphate + AMP + H(+)</text>
        <dbReference type="Rhea" id="RHEA:15609"/>
        <dbReference type="ChEBI" id="CHEBI:15378"/>
        <dbReference type="ChEBI" id="CHEBI:30616"/>
        <dbReference type="ChEBI" id="CHEBI:58017"/>
        <dbReference type="ChEBI" id="CHEBI:78346"/>
        <dbReference type="ChEBI" id="CHEBI:456215"/>
        <dbReference type="EC" id="2.7.6.1"/>
    </reaction>
</comment>
<dbReference type="Pfam" id="PF14572">
    <property type="entry name" value="Pribosyl_synth"/>
    <property type="match status" value="1"/>
</dbReference>
<dbReference type="GO" id="GO:0016301">
    <property type="term" value="F:kinase activity"/>
    <property type="evidence" value="ECO:0007669"/>
    <property type="project" value="UniProtKB-KW"/>
</dbReference>
<comment type="caution">
    <text evidence="12">The sequence shown here is derived from an EMBL/GenBank/DDBJ whole genome shotgun (WGS) entry which is preliminary data.</text>
</comment>
<dbReference type="GO" id="GO:0005524">
    <property type="term" value="F:ATP binding"/>
    <property type="evidence" value="ECO:0007669"/>
    <property type="project" value="UniProtKB-KW"/>
</dbReference>
<dbReference type="GO" id="GO:0002189">
    <property type="term" value="C:ribose phosphate diphosphokinase complex"/>
    <property type="evidence" value="ECO:0007669"/>
    <property type="project" value="TreeGrafter"/>
</dbReference>
<feature type="domain" description="Ribose-phosphate pyrophosphokinase N-terminal" evidence="11">
    <location>
        <begin position="5"/>
        <end position="120"/>
    </location>
</feature>
<dbReference type="UniPathway" id="UPA00087">
    <property type="reaction ID" value="UER00172"/>
</dbReference>
<protein>
    <recommendedName>
        <fullName evidence="10">Ribose-phosphate pyrophosphokinase</fullName>
        <shortName evidence="10">RPPK</shortName>
        <ecNumber evidence="10">2.7.6.1</ecNumber>
    </recommendedName>
    <alternativeName>
        <fullName evidence="10">5-phospho-D-ribosyl alpha-1-diphosphate synthase</fullName>
    </alternativeName>
    <alternativeName>
        <fullName evidence="10">Phosphoribosyl diphosphate synthase</fullName>
    </alternativeName>
    <alternativeName>
        <fullName evidence="10">Phosphoribosyl pyrophosphate synthase</fullName>
        <shortName evidence="10">P-Rib-PP synthase</shortName>
        <shortName evidence="10">PRPP synthase</shortName>
        <shortName evidence="10">PRPPase</shortName>
    </alternativeName>
</protein>
<dbReference type="InterPro" id="IPR000836">
    <property type="entry name" value="PRTase_dom"/>
</dbReference>
<comment type="pathway">
    <text evidence="10">Metabolic intermediate biosynthesis; 5-phospho-alpha-D-ribose 1-diphosphate biosynthesis; 5-phospho-alpha-D-ribose 1-diphosphate from D-ribose 5-phosphate (route I): step 1/1.</text>
</comment>
<dbReference type="SMART" id="SM01400">
    <property type="entry name" value="Pribosyltran_N"/>
    <property type="match status" value="1"/>
</dbReference>
<dbReference type="CDD" id="cd06223">
    <property type="entry name" value="PRTases_typeI"/>
    <property type="match status" value="1"/>
</dbReference>
<evidence type="ECO:0000256" key="6">
    <source>
        <dbReference type="ARBA" id="ARBA00022777"/>
    </source>
</evidence>
<keyword evidence="3 10" id="KW-0479">Metal-binding</keyword>
<keyword evidence="2 10" id="KW-0808">Transferase</keyword>
<dbReference type="GO" id="GO:0005737">
    <property type="term" value="C:cytoplasm"/>
    <property type="evidence" value="ECO:0007669"/>
    <property type="project" value="UniProtKB-SubCell"/>
</dbReference>
<evidence type="ECO:0000256" key="10">
    <source>
        <dbReference type="HAMAP-Rule" id="MF_00583"/>
    </source>
</evidence>
<dbReference type="Pfam" id="PF13793">
    <property type="entry name" value="Pribosyltran_N"/>
    <property type="match status" value="1"/>
</dbReference>
<proteinExistence type="inferred from homology"/>
<feature type="binding site" evidence="10">
    <location>
        <begin position="96"/>
        <end position="97"/>
    </location>
    <ligand>
        <name>ATP</name>
        <dbReference type="ChEBI" id="CHEBI:30616"/>
    </ligand>
</feature>
<reference evidence="12 13" key="1">
    <citation type="submission" date="2017-09" db="EMBL/GenBank/DDBJ databases">
        <title>Reassesment of A. cryaerophilus.</title>
        <authorList>
            <person name="Perez-Cataluna A."/>
            <person name="Collado L."/>
            <person name="Salgado O."/>
            <person name="Lefinanco V."/>
            <person name="Figueras M.J."/>
        </authorList>
    </citation>
    <scope>NUCLEOTIDE SEQUENCE [LARGE SCALE GENOMIC DNA]</scope>
    <source>
        <strain evidence="12 13">LMG 9861</strain>
    </source>
</reference>
<keyword evidence="6 10" id="KW-0418">Kinase</keyword>
<evidence type="ECO:0000313" key="13">
    <source>
        <dbReference type="Proteomes" id="UP000239065"/>
    </source>
</evidence>
<dbReference type="InterPro" id="IPR005946">
    <property type="entry name" value="Rib-P_diPkinase"/>
</dbReference>
<dbReference type="FunFam" id="3.40.50.2020:FF:000002">
    <property type="entry name" value="Ribose-phosphate pyrophosphokinase"/>
    <property type="match status" value="1"/>
</dbReference>
<evidence type="ECO:0000256" key="1">
    <source>
        <dbReference type="ARBA" id="ARBA00022490"/>
    </source>
</evidence>
<keyword evidence="7 10" id="KW-0067">ATP-binding</keyword>
<evidence type="ECO:0000259" key="11">
    <source>
        <dbReference type="Pfam" id="PF13793"/>
    </source>
</evidence>
<keyword evidence="1 10" id="KW-0963">Cytoplasm</keyword>
<feature type="binding site" evidence="10">
    <location>
        <position position="194"/>
    </location>
    <ligand>
        <name>D-ribose 5-phosphate</name>
        <dbReference type="ChEBI" id="CHEBI:78346"/>
    </ligand>
</feature>
<dbReference type="AlphaFoldDB" id="A0A2S9SRZ8"/>
<keyword evidence="5 10" id="KW-0547">Nucleotide-binding</keyword>
<evidence type="ECO:0000313" key="12">
    <source>
        <dbReference type="EMBL" id="PRM89361.1"/>
    </source>
</evidence>
<comment type="subcellular location">
    <subcellularLocation>
        <location evidence="10">Cytoplasm</location>
    </subcellularLocation>
</comment>
<dbReference type="InterPro" id="IPR029057">
    <property type="entry name" value="PRTase-like"/>
</dbReference>
<dbReference type="EC" id="2.7.6.1" evidence="10"/>
<dbReference type="SUPFAM" id="SSF53271">
    <property type="entry name" value="PRTase-like"/>
    <property type="match status" value="1"/>
</dbReference>
<keyword evidence="4 10" id="KW-0545">Nucleotide biosynthesis</keyword>
<feature type="binding site" evidence="10">
    <location>
        <position position="130"/>
    </location>
    <ligand>
        <name>Mg(2+)</name>
        <dbReference type="ChEBI" id="CHEBI:18420"/>
    </ligand>
</feature>
<sequence>MSTFKLFSGSANPEFAKKVGEYLGMNVSDAKLNKFSDGEISVQITQSVRGQDVYIIQPTCAPTNDNLMELLIMIDALKRSSAKSINAVIPYYGYARQDRKAAPRVPISAKLVADLLEKAGINRVVTIDLHAAQIQGFFNIPADNLFGSILFVNYIKSKNLKNPIIASPDIGGVARARQYADKLGYDLVIVDKKREKANESQVMNIIGDVKGKDVILVDDMVDTAGTLVKAAEVLKEKGATSVMACCTHGVLSGPAYDRVANGVLDELVISDTIPTKKNAKKITVLTASSIIGEAIRRIHNNESVNSIFNN</sequence>
<comment type="subunit">
    <text evidence="10">Homohexamer.</text>
</comment>
<dbReference type="PANTHER" id="PTHR10210">
    <property type="entry name" value="RIBOSE-PHOSPHATE DIPHOSPHOKINASE FAMILY MEMBER"/>
    <property type="match status" value="1"/>
</dbReference>
<feature type="binding site" evidence="10">
    <location>
        <begin position="37"/>
        <end position="39"/>
    </location>
    <ligand>
        <name>ATP</name>
        <dbReference type="ChEBI" id="CHEBI:30616"/>
    </ligand>
</feature>
<comment type="similarity">
    <text evidence="10">Belongs to the ribose-phosphate pyrophosphokinase family. Class I subfamily.</text>
</comment>
<evidence type="ECO:0000256" key="9">
    <source>
        <dbReference type="ARBA" id="ARBA00049535"/>
    </source>
</evidence>
<evidence type="ECO:0000256" key="7">
    <source>
        <dbReference type="ARBA" id="ARBA00022840"/>
    </source>
</evidence>
<comment type="cofactor">
    <cofactor evidence="10">
        <name>Mg(2+)</name>
        <dbReference type="ChEBI" id="CHEBI:18420"/>
    </cofactor>
    <text evidence="10">Binds 2 Mg(2+) ions per subunit.</text>
</comment>
<dbReference type="NCBIfam" id="NF002320">
    <property type="entry name" value="PRK01259.1"/>
    <property type="match status" value="1"/>
</dbReference>
<dbReference type="InterPro" id="IPR037515">
    <property type="entry name" value="Rib-P_diPkinase_bac"/>
</dbReference>